<feature type="transmembrane region" description="Helical" evidence="1">
    <location>
        <begin position="194"/>
        <end position="213"/>
    </location>
</feature>
<feature type="transmembrane region" description="Helical" evidence="1">
    <location>
        <begin position="282"/>
        <end position="304"/>
    </location>
</feature>
<dbReference type="Gene3D" id="1.20.1250.20">
    <property type="entry name" value="MFS general substrate transporter like domains"/>
    <property type="match status" value="1"/>
</dbReference>
<dbReference type="EMBL" id="CAJNNV010022272">
    <property type="protein sequence ID" value="CAE8607988.1"/>
    <property type="molecule type" value="Genomic_DNA"/>
</dbReference>
<keyword evidence="1" id="KW-0472">Membrane</keyword>
<organism evidence="2 3">
    <name type="scientific">Polarella glacialis</name>
    <name type="common">Dinoflagellate</name>
    <dbReference type="NCBI Taxonomy" id="89957"/>
    <lineage>
        <taxon>Eukaryota</taxon>
        <taxon>Sar</taxon>
        <taxon>Alveolata</taxon>
        <taxon>Dinophyceae</taxon>
        <taxon>Suessiales</taxon>
        <taxon>Suessiaceae</taxon>
        <taxon>Polarella</taxon>
    </lineage>
</organism>
<keyword evidence="1" id="KW-0812">Transmembrane</keyword>
<dbReference type="Proteomes" id="UP000654075">
    <property type="component" value="Unassembled WGS sequence"/>
</dbReference>
<dbReference type="PANTHER" id="PTHR23534:SF1">
    <property type="entry name" value="MAJOR FACILITATOR SUPERFAMILY PROTEIN"/>
    <property type="match status" value="1"/>
</dbReference>
<comment type="caution">
    <text evidence="2">The sequence shown here is derived from an EMBL/GenBank/DDBJ whole genome shotgun (WGS) entry which is preliminary data.</text>
</comment>
<feature type="transmembrane region" description="Helical" evidence="1">
    <location>
        <begin position="111"/>
        <end position="130"/>
    </location>
</feature>
<dbReference type="PANTHER" id="PTHR23534">
    <property type="entry name" value="MFS PERMEASE"/>
    <property type="match status" value="1"/>
</dbReference>
<keyword evidence="1" id="KW-1133">Transmembrane helix</keyword>
<feature type="transmembrane region" description="Helical" evidence="1">
    <location>
        <begin position="255"/>
        <end position="276"/>
    </location>
</feature>
<gene>
    <name evidence="2" type="ORF">PGLA1383_LOCUS25890</name>
</gene>
<feature type="transmembrane region" description="Helical" evidence="1">
    <location>
        <begin position="325"/>
        <end position="345"/>
    </location>
</feature>
<dbReference type="OrthoDB" id="439243at2759"/>
<feature type="transmembrane region" description="Helical" evidence="1">
    <location>
        <begin position="52"/>
        <end position="70"/>
    </location>
</feature>
<protein>
    <recommendedName>
        <fullName evidence="4">Major facilitator superfamily (MFS) profile domain-containing protein</fullName>
    </recommendedName>
</protein>
<dbReference type="OMA" id="QWHIVAM"/>
<evidence type="ECO:0000256" key="1">
    <source>
        <dbReference type="SAM" id="Phobius"/>
    </source>
</evidence>
<proteinExistence type="predicted"/>
<accession>A0A813F187</accession>
<keyword evidence="3" id="KW-1185">Reference proteome</keyword>
<dbReference type="InterPro" id="IPR036259">
    <property type="entry name" value="MFS_trans_sf"/>
</dbReference>
<evidence type="ECO:0000313" key="2">
    <source>
        <dbReference type="EMBL" id="CAE8607988.1"/>
    </source>
</evidence>
<reference evidence="2" key="1">
    <citation type="submission" date="2021-02" db="EMBL/GenBank/DDBJ databases">
        <authorList>
            <person name="Dougan E. K."/>
            <person name="Rhodes N."/>
            <person name="Thang M."/>
            <person name="Chan C."/>
        </authorList>
    </citation>
    <scope>NUCLEOTIDE SEQUENCE</scope>
</reference>
<sequence>MTSALSTISLVAGPLAPETALQTLPLALVFYFQGLGNALMPREVRTLGRRGAYLVGTCFGVLGNVVIALACWSQSFVLLCLGACLEGCAMAHAQNYRFGAVLFLPSNPPKAISYVLFGGCIGALFGPGVLARARNLLPPDFAGIYALCALCHCVGALLLSRIQFPPEGVQQGVGAQAAQVPPRSLKDIYRNPRCCVGTVAVAAAYTIMMLVMAPTPIVMRMDYGHSYDAATLVMMGHTFLMYVPSPVTGKLISRFGALPVALGGCVMIVVTCATLWSGTSLGFFIAGLVFLGVAWNLLFMAGTAQLVSCYTKAEGPKVQAFSDGLCFLLSGTSSLLSMTVVRGIGWQITQLLAICFSVVTAAIIVTPLALDAVSSRAQGRLVKEVPSIA</sequence>
<evidence type="ECO:0000313" key="3">
    <source>
        <dbReference type="Proteomes" id="UP000654075"/>
    </source>
</evidence>
<dbReference type="SUPFAM" id="SSF103473">
    <property type="entry name" value="MFS general substrate transporter"/>
    <property type="match status" value="1"/>
</dbReference>
<feature type="transmembrane region" description="Helical" evidence="1">
    <location>
        <begin position="351"/>
        <end position="370"/>
    </location>
</feature>
<name>A0A813F187_POLGL</name>
<evidence type="ECO:0008006" key="4">
    <source>
        <dbReference type="Google" id="ProtNLM"/>
    </source>
</evidence>
<dbReference type="AlphaFoldDB" id="A0A813F187"/>
<feature type="transmembrane region" description="Helical" evidence="1">
    <location>
        <begin position="20"/>
        <end position="40"/>
    </location>
</feature>